<proteinExistence type="predicted"/>
<reference evidence="1 2" key="1">
    <citation type="journal article" date="2020" name="Int. J. Syst. Evol. Microbiol.">
        <title>Novel acetic acid bacteria from cider fermentations: Acetobacter conturbans sp. nov. and Acetobacter fallax sp. nov.</title>
        <authorList>
            <person name="Sombolestani A.S."/>
            <person name="Cleenwerck I."/>
            <person name="Cnockaert M."/>
            <person name="Borremans W."/>
            <person name="Wieme A.D."/>
            <person name="De Vuyst L."/>
            <person name="Vandamme P."/>
        </authorList>
    </citation>
    <scope>NUCLEOTIDE SEQUENCE [LARGE SCALE GENOMIC DNA]</scope>
    <source>
        <strain evidence="1 2">LMG 1627</strain>
    </source>
</reference>
<dbReference type="Proteomes" id="UP000631653">
    <property type="component" value="Unassembled WGS sequence"/>
</dbReference>
<dbReference type="EMBL" id="WOSY01000006">
    <property type="protein sequence ID" value="NHN88517.1"/>
    <property type="molecule type" value="Genomic_DNA"/>
</dbReference>
<name>A0ABX0JYC6_9PROT</name>
<organism evidence="1 2">
    <name type="scientific">Acetobacter conturbans</name>
    <dbReference type="NCBI Taxonomy" id="1737472"/>
    <lineage>
        <taxon>Bacteria</taxon>
        <taxon>Pseudomonadati</taxon>
        <taxon>Pseudomonadota</taxon>
        <taxon>Alphaproteobacteria</taxon>
        <taxon>Acetobacterales</taxon>
        <taxon>Acetobacteraceae</taxon>
        <taxon>Acetobacter</taxon>
    </lineage>
</organism>
<dbReference type="PROSITE" id="PS51257">
    <property type="entry name" value="PROKAR_LIPOPROTEIN"/>
    <property type="match status" value="1"/>
</dbReference>
<evidence type="ECO:0008006" key="3">
    <source>
        <dbReference type="Google" id="ProtNLM"/>
    </source>
</evidence>
<keyword evidence="2" id="KW-1185">Reference proteome</keyword>
<evidence type="ECO:0000313" key="2">
    <source>
        <dbReference type="Proteomes" id="UP000631653"/>
    </source>
</evidence>
<gene>
    <name evidence="1" type="ORF">GOB81_07725</name>
</gene>
<evidence type="ECO:0000313" key="1">
    <source>
        <dbReference type="EMBL" id="NHN88517.1"/>
    </source>
</evidence>
<comment type="caution">
    <text evidence="1">The sequence shown here is derived from an EMBL/GenBank/DDBJ whole genome shotgun (WGS) entry which is preliminary data.</text>
</comment>
<protein>
    <recommendedName>
        <fullName evidence="3">Lipoprotein</fullName>
    </recommendedName>
</protein>
<accession>A0ABX0JYC6</accession>
<dbReference type="RefSeq" id="WP_173569821.1">
    <property type="nucleotide sequence ID" value="NZ_WOSY01000006.1"/>
</dbReference>
<sequence>MKSYIPVVLTVFLAGCSYTIDPLQNYCAEPAVDQSIVAIANAPTVIPDVVTTKPASPATGFTDGTIKGHLFGSQYQVMACHGTLVRADGTKEAGIAVTRLHGGPVGWRDLWLQPSSSETLRIWASDSDIAAYKQKQIASKLAHTPAPCMPYAQDLFQGTRQTGLSSEQLRSTLYSCLASHGVKSPVPPTGMEHVYSEGYPEFFVPYYLQPEAEISSYLLY</sequence>